<dbReference type="AlphaFoldDB" id="A0A432V7B0"/>
<name>A0A432V7B0_9HYPH</name>
<dbReference type="RefSeq" id="WP_128626835.1">
    <property type="nucleotide sequence ID" value="NZ_RKST01000008.1"/>
</dbReference>
<organism evidence="1 2">
    <name type="scientific">Borborobacter arsenicus</name>
    <dbReference type="NCBI Taxonomy" id="1851146"/>
    <lineage>
        <taxon>Bacteria</taxon>
        <taxon>Pseudomonadati</taxon>
        <taxon>Pseudomonadota</taxon>
        <taxon>Alphaproteobacteria</taxon>
        <taxon>Hyphomicrobiales</taxon>
        <taxon>Phyllobacteriaceae</taxon>
        <taxon>Borborobacter</taxon>
    </lineage>
</organism>
<dbReference type="InterPro" id="IPR010323">
    <property type="entry name" value="DUF924"/>
</dbReference>
<dbReference type="SUPFAM" id="SSF48452">
    <property type="entry name" value="TPR-like"/>
    <property type="match status" value="1"/>
</dbReference>
<dbReference type="Gene3D" id="1.20.58.320">
    <property type="entry name" value="TPR-like"/>
    <property type="match status" value="1"/>
</dbReference>
<dbReference type="EMBL" id="RKST01000008">
    <property type="protein sequence ID" value="RUM97963.1"/>
    <property type="molecule type" value="Genomic_DNA"/>
</dbReference>
<gene>
    <name evidence="1" type="ORF">EET67_10140</name>
</gene>
<evidence type="ECO:0000313" key="2">
    <source>
        <dbReference type="Proteomes" id="UP000281647"/>
    </source>
</evidence>
<accession>A0A432V7B0</accession>
<dbReference type="Proteomes" id="UP000281647">
    <property type="component" value="Unassembled WGS sequence"/>
</dbReference>
<dbReference type="Gene3D" id="1.25.40.10">
    <property type="entry name" value="Tetratricopeptide repeat domain"/>
    <property type="match status" value="1"/>
</dbReference>
<proteinExistence type="predicted"/>
<dbReference type="OrthoDB" id="7593450at2"/>
<sequence>MSQETAAEIVEFWREAGPDRWFAKDETFDREFHGRFLDRHFAAARRELDHWAETPEGSLALIILLDQFPRNCFRGTGHMFATDPLARHFARKAIAAGHDKAIAEELRVFICLPFEHSENIEDQRLSVELTRSLPEEYMKYAVEHLEIIEHFGRFPHRNPALGRETTPEEQAFLDGGGFAG</sequence>
<keyword evidence="2" id="KW-1185">Reference proteome</keyword>
<dbReference type="InterPro" id="IPR011990">
    <property type="entry name" value="TPR-like_helical_dom_sf"/>
</dbReference>
<protein>
    <submittedName>
        <fullName evidence="1">DUF924 family protein</fullName>
    </submittedName>
</protein>
<evidence type="ECO:0000313" key="1">
    <source>
        <dbReference type="EMBL" id="RUM97963.1"/>
    </source>
</evidence>
<reference evidence="1 2" key="1">
    <citation type="submission" date="2018-11" db="EMBL/GenBank/DDBJ databases">
        <title>Pseudaminobacter arsenicus sp. nov., an arsenic-resistant bacterium isolated from arsenic-rich aquifers.</title>
        <authorList>
            <person name="Mu Y."/>
        </authorList>
    </citation>
    <scope>NUCLEOTIDE SEQUENCE [LARGE SCALE GENOMIC DNA]</scope>
    <source>
        <strain evidence="1 2">CB3</strain>
    </source>
</reference>
<comment type="caution">
    <text evidence="1">The sequence shown here is derived from an EMBL/GenBank/DDBJ whole genome shotgun (WGS) entry which is preliminary data.</text>
</comment>
<dbReference type="Pfam" id="PF06041">
    <property type="entry name" value="DUF924"/>
    <property type="match status" value="1"/>
</dbReference>